<evidence type="ECO:0000313" key="3">
    <source>
        <dbReference type="EMBL" id="KAF9460498.1"/>
    </source>
</evidence>
<reference evidence="3" key="1">
    <citation type="submission" date="2020-11" db="EMBL/GenBank/DDBJ databases">
        <authorList>
            <consortium name="DOE Joint Genome Institute"/>
            <person name="Ahrendt S."/>
            <person name="Riley R."/>
            <person name="Andreopoulos W."/>
            <person name="Labutti K."/>
            <person name="Pangilinan J."/>
            <person name="Ruiz-Duenas F.J."/>
            <person name="Barrasa J.M."/>
            <person name="Sanchez-Garcia M."/>
            <person name="Camarero S."/>
            <person name="Miyauchi S."/>
            <person name="Serrano A."/>
            <person name="Linde D."/>
            <person name="Babiker R."/>
            <person name="Drula E."/>
            <person name="Ayuso-Fernandez I."/>
            <person name="Pacheco R."/>
            <person name="Padilla G."/>
            <person name="Ferreira P."/>
            <person name="Barriuso J."/>
            <person name="Kellner H."/>
            <person name="Castanera R."/>
            <person name="Alfaro M."/>
            <person name="Ramirez L."/>
            <person name="Pisabarro A.G."/>
            <person name="Kuo A."/>
            <person name="Tritt A."/>
            <person name="Lipzen A."/>
            <person name="He G."/>
            <person name="Yan M."/>
            <person name="Ng V."/>
            <person name="Cullen D."/>
            <person name="Martin F."/>
            <person name="Rosso M.-N."/>
            <person name="Henrissat B."/>
            <person name="Hibbett D."/>
            <person name="Martinez A.T."/>
            <person name="Grigoriev I.V."/>
        </authorList>
    </citation>
    <scope>NUCLEOTIDE SEQUENCE</scope>
    <source>
        <strain evidence="3">CBS 247.69</strain>
    </source>
</reference>
<sequence length="509" mass="54753">MTAMPPFDENNIHSIEFEAPLSADPTSSAAARRHFSIDLSLELERQLDMEAYPPTPAHNAGSHSRQNSSTENSGAVKYESLDPHVLAHIVQQLRQSLSDMTKDRDELLQLLASAHSHEAELKDALQHMTDKATTMEVELSDARSKIKDDEDAISMLRAKVEESRRGLMRLQTESRRQSMAPVTLDLSRAGLPAFGSPPSSKRASFSPLTGTLTASRPNVGHRRISSTDTGTGVPELSTSPNTQATPLPESAPPVSSRRYSGLFGRTSPPQSDPGYVDILSAEIQGLRKEMQAMREELDNTKHELLESNEAREASETCVTALREFIAENNIGARQVTGPSSFTLPPPPIKTNEEESGGKPAGAAAGWGFKLWKDATVRTPVAPQSATVPSPTVAPSPQVPQPATPLSRKIGGFFSSHKSASSIASSMNIPPPTTLPQLQTNAAASVRDSMYSFSDASSMAEPISPPNEFDGNIIVRDVTNISELRSLSSTPDVGKGMQAEQDPRHGVVVA</sequence>
<organism evidence="3 4">
    <name type="scientific">Collybia nuda</name>
    <dbReference type="NCBI Taxonomy" id="64659"/>
    <lineage>
        <taxon>Eukaryota</taxon>
        <taxon>Fungi</taxon>
        <taxon>Dikarya</taxon>
        <taxon>Basidiomycota</taxon>
        <taxon>Agaricomycotina</taxon>
        <taxon>Agaricomycetes</taxon>
        <taxon>Agaricomycetidae</taxon>
        <taxon>Agaricales</taxon>
        <taxon>Tricholomatineae</taxon>
        <taxon>Clitocybaceae</taxon>
        <taxon>Collybia</taxon>
    </lineage>
</organism>
<feature type="compositionally biased region" description="Pro residues" evidence="2">
    <location>
        <begin position="391"/>
        <end position="402"/>
    </location>
</feature>
<proteinExistence type="predicted"/>
<feature type="compositionally biased region" description="Polar residues" evidence="2">
    <location>
        <begin position="226"/>
        <end position="245"/>
    </location>
</feature>
<keyword evidence="4" id="KW-1185">Reference proteome</keyword>
<evidence type="ECO:0000256" key="1">
    <source>
        <dbReference type="SAM" id="Coils"/>
    </source>
</evidence>
<protein>
    <submittedName>
        <fullName evidence="3">Uncharacterized protein</fullName>
    </submittedName>
</protein>
<feature type="region of interest" description="Disordered" evidence="2">
    <location>
        <begin position="191"/>
        <end position="275"/>
    </location>
</feature>
<comment type="caution">
    <text evidence="3">The sequence shown here is derived from an EMBL/GenBank/DDBJ whole genome shotgun (WGS) entry which is preliminary data.</text>
</comment>
<evidence type="ECO:0000256" key="2">
    <source>
        <dbReference type="SAM" id="MobiDB-lite"/>
    </source>
</evidence>
<feature type="compositionally biased region" description="Basic and acidic residues" evidence="2">
    <location>
        <begin position="500"/>
        <end position="509"/>
    </location>
</feature>
<keyword evidence="1" id="KW-0175">Coiled coil</keyword>
<feature type="coiled-coil region" evidence="1">
    <location>
        <begin position="276"/>
        <end position="310"/>
    </location>
</feature>
<feature type="compositionally biased region" description="Polar residues" evidence="2">
    <location>
        <begin position="61"/>
        <end position="73"/>
    </location>
</feature>
<feature type="compositionally biased region" description="Polar residues" evidence="2">
    <location>
        <begin position="381"/>
        <end position="390"/>
    </location>
</feature>
<feature type="region of interest" description="Disordered" evidence="2">
    <location>
        <begin position="381"/>
        <end position="402"/>
    </location>
</feature>
<dbReference type="OrthoDB" id="2505754at2759"/>
<feature type="region of interest" description="Disordered" evidence="2">
    <location>
        <begin position="47"/>
        <end position="74"/>
    </location>
</feature>
<feature type="compositionally biased region" description="Polar residues" evidence="2">
    <location>
        <begin position="197"/>
        <end position="216"/>
    </location>
</feature>
<dbReference type="EMBL" id="MU150297">
    <property type="protein sequence ID" value="KAF9460498.1"/>
    <property type="molecule type" value="Genomic_DNA"/>
</dbReference>
<dbReference type="AlphaFoldDB" id="A0A9P5Y1B2"/>
<dbReference type="Proteomes" id="UP000807353">
    <property type="component" value="Unassembled WGS sequence"/>
</dbReference>
<evidence type="ECO:0000313" key="4">
    <source>
        <dbReference type="Proteomes" id="UP000807353"/>
    </source>
</evidence>
<feature type="region of interest" description="Disordered" evidence="2">
    <location>
        <begin position="485"/>
        <end position="509"/>
    </location>
</feature>
<gene>
    <name evidence="3" type="ORF">BDZ94DRAFT_1299811</name>
</gene>
<feature type="coiled-coil region" evidence="1">
    <location>
        <begin position="139"/>
        <end position="173"/>
    </location>
</feature>
<name>A0A9P5Y1B2_9AGAR</name>
<accession>A0A9P5Y1B2</accession>